<gene>
    <name evidence="2" type="ORF">I5M07_09630</name>
</gene>
<dbReference type="RefSeq" id="WP_200106226.1">
    <property type="nucleotide sequence ID" value="NZ_JAEHFV010000003.1"/>
</dbReference>
<evidence type="ECO:0000313" key="3">
    <source>
        <dbReference type="Proteomes" id="UP000609172"/>
    </source>
</evidence>
<dbReference type="AlphaFoldDB" id="A0A934PP77"/>
<reference evidence="2" key="1">
    <citation type="submission" date="2020-12" db="EMBL/GenBank/DDBJ databases">
        <title>Bacterial novel species Flavobacterium sp. SE-1-e isolated from soil.</title>
        <authorList>
            <person name="Jung H.-Y."/>
        </authorList>
    </citation>
    <scope>NUCLEOTIDE SEQUENCE</scope>
    <source>
        <strain evidence="2">SE-1-e</strain>
    </source>
</reference>
<keyword evidence="3" id="KW-1185">Reference proteome</keyword>
<keyword evidence="1" id="KW-0812">Transmembrane</keyword>
<dbReference type="Pfam" id="PF14316">
    <property type="entry name" value="DUF4381"/>
    <property type="match status" value="1"/>
</dbReference>
<name>A0A934PP77_9FLAO</name>
<comment type="caution">
    <text evidence="2">The sequence shown here is derived from an EMBL/GenBank/DDBJ whole genome shotgun (WGS) entry which is preliminary data.</text>
</comment>
<dbReference type="Proteomes" id="UP000609172">
    <property type="component" value="Unassembled WGS sequence"/>
</dbReference>
<sequence>MMFLTLYNSIFIQETPLDDDLVLGEIIEPTPIPFSFDTIGWKVVFFCIAVLFAYIIYRIYINYKKKSYLREAVAAVQNLSNKELETVTFIEGILFILKDTAIQTFGRQEVAALHGEKWLSFLDAKVANSNFKAQENVIFDVLYKNEIQPNVTFNKEEFSNKSINWIKQHAR</sequence>
<protein>
    <submittedName>
        <fullName evidence="2">DUF4381 domain-containing protein</fullName>
    </submittedName>
</protein>
<organism evidence="2 3">
    <name type="scientific">Flavobacterium agrisoli</name>
    <dbReference type="NCBI Taxonomy" id="2793066"/>
    <lineage>
        <taxon>Bacteria</taxon>
        <taxon>Pseudomonadati</taxon>
        <taxon>Bacteroidota</taxon>
        <taxon>Flavobacteriia</taxon>
        <taxon>Flavobacteriales</taxon>
        <taxon>Flavobacteriaceae</taxon>
        <taxon>Flavobacterium</taxon>
    </lineage>
</organism>
<evidence type="ECO:0000256" key="1">
    <source>
        <dbReference type="SAM" id="Phobius"/>
    </source>
</evidence>
<dbReference type="EMBL" id="JAEHFV010000003">
    <property type="protein sequence ID" value="MBK0370101.1"/>
    <property type="molecule type" value="Genomic_DNA"/>
</dbReference>
<keyword evidence="1" id="KW-1133">Transmembrane helix</keyword>
<evidence type="ECO:0000313" key="2">
    <source>
        <dbReference type="EMBL" id="MBK0370101.1"/>
    </source>
</evidence>
<proteinExistence type="predicted"/>
<keyword evidence="1" id="KW-0472">Membrane</keyword>
<feature type="transmembrane region" description="Helical" evidence="1">
    <location>
        <begin position="39"/>
        <end position="60"/>
    </location>
</feature>
<accession>A0A934PP77</accession>
<dbReference type="InterPro" id="IPR025489">
    <property type="entry name" value="DUF4381"/>
</dbReference>